<dbReference type="PROSITE" id="PS51257">
    <property type="entry name" value="PROKAR_LIPOPROTEIN"/>
    <property type="match status" value="1"/>
</dbReference>
<proteinExistence type="predicted"/>
<reference evidence="3" key="1">
    <citation type="submission" date="2020-02" db="EMBL/GenBank/DDBJ databases">
        <authorList>
            <person name="Meier V. D."/>
        </authorList>
    </citation>
    <scope>NUCLEOTIDE SEQUENCE</scope>
    <source>
        <strain evidence="3">AVDCRST_MAG44</strain>
    </source>
</reference>
<feature type="signal peptide" evidence="1">
    <location>
        <begin position="1"/>
        <end position="23"/>
    </location>
</feature>
<feature type="domain" description="DUF4136" evidence="2">
    <location>
        <begin position="56"/>
        <end position="243"/>
    </location>
</feature>
<evidence type="ECO:0000259" key="2">
    <source>
        <dbReference type="Pfam" id="PF13590"/>
    </source>
</evidence>
<dbReference type="EMBL" id="CADCVY010000087">
    <property type="protein sequence ID" value="CAA9509281.1"/>
    <property type="molecule type" value="Genomic_DNA"/>
</dbReference>
<protein>
    <recommendedName>
        <fullName evidence="2">DUF4136 domain-containing protein</fullName>
    </recommendedName>
</protein>
<dbReference type="Pfam" id="PF13590">
    <property type="entry name" value="DUF4136"/>
    <property type="match status" value="1"/>
</dbReference>
<evidence type="ECO:0000313" key="3">
    <source>
        <dbReference type="EMBL" id="CAA9509281.1"/>
    </source>
</evidence>
<gene>
    <name evidence="3" type="ORF">AVDCRST_MAG44-1275</name>
</gene>
<dbReference type="InterPro" id="IPR025411">
    <property type="entry name" value="DUF4136"/>
</dbReference>
<dbReference type="AlphaFoldDB" id="A0A6J4SZL6"/>
<organism evidence="3">
    <name type="scientific">uncultured Sphingomonas sp</name>
    <dbReference type="NCBI Taxonomy" id="158754"/>
    <lineage>
        <taxon>Bacteria</taxon>
        <taxon>Pseudomonadati</taxon>
        <taxon>Pseudomonadota</taxon>
        <taxon>Alphaproteobacteria</taxon>
        <taxon>Sphingomonadales</taxon>
        <taxon>Sphingomonadaceae</taxon>
        <taxon>Sphingomonas</taxon>
        <taxon>environmental samples</taxon>
    </lineage>
</organism>
<sequence length="258" mass="28818">MSVRKFAAAVALGVSALGLSACATSLSTQVSRHQAASIPLGHSFYVVPAQGAPSNEFHSYAAMVSQRLQAQGYRAAGAPQLADMLVRLDYGVDEGKTEAVREPYMGSRYGWNRYGYGWRDPLYDPAWGVHYGRPYYSRWSRNPFYYGWNDPFWYASPYAYGGYGGFGSPYGRNYGVAGRRYGPYGYDQIREYTVYKSYLDMDIVRRADNAPLFEGHAKARSQTDEMDALVPNLVTAMFTGFPGKNGETVRITVPARRD</sequence>
<evidence type="ECO:0000256" key="1">
    <source>
        <dbReference type="SAM" id="SignalP"/>
    </source>
</evidence>
<accession>A0A6J4SZL6</accession>
<feature type="chain" id="PRO_5027003350" description="DUF4136 domain-containing protein" evidence="1">
    <location>
        <begin position="24"/>
        <end position="258"/>
    </location>
</feature>
<name>A0A6J4SZL6_9SPHN</name>
<keyword evidence="1" id="KW-0732">Signal</keyword>